<reference evidence="3 4" key="1">
    <citation type="submission" date="2016-10" db="EMBL/GenBank/DDBJ databases">
        <authorList>
            <person name="de Groot N.N."/>
        </authorList>
    </citation>
    <scope>NUCLEOTIDE SEQUENCE [LARGE SCALE GENOMIC DNA]</scope>
    <source>
        <strain evidence="3 4">DSM 3857</strain>
    </source>
</reference>
<organism evidence="3 4">
    <name type="scientific">Gemmobacter aquatilis</name>
    <dbReference type="NCBI Taxonomy" id="933059"/>
    <lineage>
        <taxon>Bacteria</taxon>
        <taxon>Pseudomonadati</taxon>
        <taxon>Pseudomonadota</taxon>
        <taxon>Alphaproteobacteria</taxon>
        <taxon>Rhodobacterales</taxon>
        <taxon>Paracoccaceae</taxon>
        <taxon>Gemmobacter</taxon>
    </lineage>
</organism>
<dbReference type="AlphaFoldDB" id="A0A1H8N265"/>
<sequence>MTLSESENLPVAPEGGASSGDETPASRRGRVLGLRAAGGGRRLGGNNVFGPRARRALRDNEVEDELQEAMPDGENALSAKEPQAADVADVQEAQPLPTDPEPEIAPALVPGRRGRRQQAATVVEVHPPAGPAQMRLRHRGLLLSFLLLVILPFLISAGYLWGVAQDQYASTVGFTVRREEGATSATELLGGLAQIGASSGSSETDILYEFIQSQEIIAQIDERIGLSDIYAEHWPADPLFALWPGATIEDLQWYWGRVVRISYDAGTHLIELNVLAPNAEDAQRIATEIVAASQRMINDLNVQARADTMRYANEDLASSIARLKAAREALSRFRTRTQIVDPQADIQGRMGVLNNLQQQLAQALIENDIVLGTTQDDDPRREQAARRIQVIRDRITAERQTFATSDDNGTVGENYPELLAAFEGLAVDLQFAEETYRASLAALDVARANASRQTMYLAPYVKPTLPQVAEYPQRFVMIGLIGMFLALAWSIMALIYYSVRDRR</sequence>
<gene>
    <name evidence="3" type="ORF">SAMN04488103_11611</name>
</gene>
<dbReference type="GO" id="GO:0005886">
    <property type="term" value="C:plasma membrane"/>
    <property type="evidence" value="ECO:0007669"/>
    <property type="project" value="TreeGrafter"/>
</dbReference>
<proteinExistence type="predicted"/>
<dbReference type="STRING" id="933059.SAMN04488103_11611"/>
<evidence type="ECO:0000256" key="2">
    <source>
        <dbReference type="SAM" id="Phobius"/>
    </source>
</evidence>
<dbReference type="Proteomes" id="UP000198761">
    <property type="component" value="Unassembled WGS sequence"/>
</dbReference>
<feature type="transmembrane region" description="Helical" evidence="2">
    <location>
        <begin position="141"/>
        <end position="161"/>
    </location>
</feature>
<keyword evidence="4" id="KW-1185">Reference proteome</keyword>
<evidence type="ECO:0000256" key="1">
    <source>
        <dbReference type="SAM" id="MobiDB-lite"/>
    </source>
</evidence>
<keyword evidence="2" id="KW-0472">Membrane</keyword>
<feature type="transmembrane region" description="Helical" evidence="2">
    <location>
        <begin position="475"/>
        <end position="497"/>
    </location>
</feature>
<dbReference type="EMBL" id="FOCE01000016">
    <property type="protein sequence ID" value="SEO23609.1"/>
    <property type="molecule type" value="Genomic_DNA"/>
</dbReference>
<evidence type="ECO:0000313" key="4">
    <source>
        <dbReference type="Proteomes" id="UP000198761"/>
    </source>
</evidence>
<dbReference type="PANTHER" id="PTHR32309">
    <property type="entry name" value="TYROSINE-PROTEIN KINASE"/>
    <property type="match status" value="1"/>
</dbReference>
<keyword evidence="2" id="KW-0812">Transmembrane</keyword>
<dbReference type="InterPro" id="IPR050445">
    <property type="entry name" value="Bact_polysacc_biosynth/exp"/>
</dbReference>
<accession>A0A1H8N265</accession>
<name>A0A1H8N265_9RHOB</name>
<evidence type="ECO:0000313" key="3">
    <source>
        <dbReference type="EMBL" id="SEO23609.1"/>
    </source>
</evidence>
<dbReference type="PANTHER" id="PTHR32309:SF13">
    <property type="entry name" value="FERRIC ENTEROBACTIN TRANSPORT PROTEIN FEPE"/>
    <property type="match status" value="1"/>
</dbReference>
<dbReference type="GO" id="GO:0004713">
    <property type="term" value="F:protein tyrosine kinase activity"/>
    <property type="evidence" value="ECO:0007669"/>
    <property type="project" value="TreeGrafter"/>
</dbReference>
<protein>
    <submittedName>
        <fullName evidence="3">Capsular polysaccharide transport system permease protein</fullName>
    </submittedName>
</protein>
<feature type="region of interest" description="Disordered" evidence="1">
    <location>
        <begin position="1"/>
        <end position="58"/>
    </location>
</feature>
<keyword evidence="2" id="KW-1133">Transmembrane helix</keyword>